<dbReference type="PRINTS" id="PR00139">
    <property type="entry name" value="ASNGLNASE"/>
</dbReference>
<dbReference type="EMBL" id="JAQIBC010000007">
    <property type="protein sequence ID" value="MDM5264327.1"/>
    <property type="molecule type" value="Genomic_DNA"/>
</dbReference>
<keyword evidence="2" id="KW-0378">Hydrolase</keyword>
<dbReference type="InterPro" id="IPR027474">
    <property type="entry name" value="L-asparaginase_N"/>
</dbReference>
<keyword evidence="3" id="KW-1185">Reference proteome</keyword>
<dbReference type="PIRSF" id="PIRSF001220">
    <property type="entry name" value="L-ASNase_gatD"/>
    <property type="match status" value="1"/>
</dbReference>
<comment type="caution">
    <text evidence="2">The sequence shown here is derived from an EMBL/GenBank/DDBJ whole genome shotgun (WGS) entry which is preliminary data.</text>
</comment>
<name>A0ABT7QTB9_9BACT</name>
<dbReference type="InterPro" id="IPR037152">
    <property type="entry name" value="L-asparaginase_N_sf"/>
</dbReference>
<dbReference type="Pfam" id="PF00710">
    <property type="entry name" value="Asparaginase"/>
    <property type="match status" value="1"/>
</dbReference>
<dbReference type="RefSeq" id="WP_289402228.1">
    <property type="nucleotide sequence ID" value="NZ_JAQIBC010000007.1"/>
</dbReference>
<sequence length="163" mass="18268">MKKILIMSTGGTFNKIYDPIKGEFIIDVESQALNEIAKKWLCEFEIMNLIGKDSLDMTNHDRLELLATINQSEYHHILIVHGTDTMDVTAEYLADADIEKCIVLTGAMVPYSVDPVEATANLCSAYGYLNALNKEGVFIAMNGMMGTYDQIKKDRFKGKFTTL</sequence>
<feature type="domain" description="L-asparaginase N-terminal" evidence="1">
    <location>
        <begin position="3"/>
        <end position="145"/>
    </location>
</feature>
<reference evidence="2" key="1">
    <citation type="submission" date="2023-01" db="EMBL/GenBank/DDBJ databases">
        <title>Sulfurovum sp. XTW-4 genome assembly.</title>
        <authorList>
            <person name="Wang J."/>
        </authorList>
    </citation>
    <scope>NUCLEOTIDE SEQUENCE</scope>
    <source>
        <strain evidence="2">XTW-4</strain>
    </source>
</reference>
<protein>
    <submittedName>
        <fullName evidence="2">Asparaginase domain-containing protein</fullName>
        <ecNumber evidence="2">3.5.1.1</ecNumber>
    </submittedName>
</protein>
<dbReference type="PANTHER" id="PTHR11707:SF28">
    <property type="entry name" value="60 KDA LYSOPHOSPHOLIPASE"/>
    <property type="match status" value="1"/>
</dbReference>
<dbReference type="PIRSF" id="PIRSF500176">
    <property type="entry name" value="L_ASNase"/>
    <property type="match status" value="1"/>
</dbReference>
<dbReference type="EC" id="3.5.1.1" evidence="2"/>
<proteinExistence type="predicted"/>
<dbReference type="PROSITE" id="PS51732">
    <property type="entry name" value="ASN_GLN_ASE_3"/>
    <property type="match status" value="1"/>
</dbReference>
<dbReference type="GO" id="GO:0004067">
    <property type="term" value="F:asparaginase activity"/>
    <property type="evidence" value="ECO:0007669"/>
    <property type="project" value="UniProtKB-EC"/>
</dbReference>
<evidence type="ECO:0000313" key="3">
    <source>
        <dbReference type="Proteomes" id="UP001169066"/>
    </source>
</evidence>
<dbReference type="InterPro" id="IPR006034">
    <property type="entry name" value="Asparaginase/glutaminase-like"/>
</dbReference>
<evidence type="ECO:0000313" key="2">
    <source>
        <dbReference type="EMBL" id="MDM5264327.1"/>
    </source>
</evidence>
<dbReference type="Proteomes" id="UP001169066">
    <property type="component" value="Unassembled WGS sequence"/>
</dbReference>
<dbReference type="InterPro" id="IPR036152">
    <property type="entry name" value="Asp/glu_Ase-like_sf"/>
</dbReference>
<dbReference type="PANTHER" id="PTHR11707">
    <property type="entry name" value="L-ASPARAGINASE"/>
    <property type="match status" value="1"/>
</dbReference>
<dbReference type="Gene3D" id="3.40.50.1170">
    <property type="entry name" value="L-asparaginase, N-terminal domain"/>
    <property type="match status" value="1"/>
</dbReference>
<evidence type="ECO:0000259" key="1">
    <source>
        <dbReference type="Pfam" id="PF00710"/>
    </source>
</evidence>
<dbReference type="SUPFAM" id="SSF53774">
    <property type="entry name" value="Glutaminase/Asparaginase"/>
    <property type="match status" value="1"/>
</dbReference>
<organism evidence="2 3">
    <name type="scientific">Sulfurovum xiamenensis</name>
    <dbReference type="NCBI Taxonomy" id="3019066"/>
    <lineage>
        <taxon>Bacteria</taxon>
        <taxon>Pseudomonadati</taxon>
        <taxon>Campylobacterota</taxon>
        <taxon>Epsilonproteobacteria</taxon>
        <taxon>Campylobacterales</taxon>
        <taxon>Sulfurovaceae</taxon>
        <taxon>Sulfurovum</taxon>
    </lineage>
</organism>
<accession>A0ABT7QTB9</accession>
<gene>
    <name evidence="2" type="ORF">PF327_08985</name>
</gene>